<accession>A0A517L4Y8</accession>
<dbReference type="InterPro" id="IPR036034">
    <property type="entry name" value="PDZ_sf"/>
</dbReference>
<evidence type="ECO:0000259" key="6">
    <source>
        <dbReference type="Pfam" id="PF18265"/>
    </source>
</evidence>
<dbReference type="SUPFAM" id="SSF50156">
    <property type="entry name" value="PDZ domain-like"/>
    <property type="match status" value="1"/>
</dbReference>
<feature type="domain" description="Nas2 N-terminal" evidence="6">
    <location>
        <begin position="30"/>
        <end position="106"/>
    </location>
</feature>
<dbReference type="AlphaFoldDB" id="A0A517L4Y8"/>
<reference evidence="7 8" key="1">
    <citation type="submission" date="2019-07" db="EMBL/GenBank/DDBJ databases">
        <title>Finished genome of Venturia effusa.</title>
        <authorList>
            <person name="Young C.A."/>
            <person name="Cox M.P."/>
            <person name="Ganley A.R.D."/>
            <person name="David W.J."/>
        </authorList>
    </citation>
    <scope>NUCLEOTIDE SEQUENCE [LARGE SCALE GENOMIC DNA]</scope>
    <source>
        <strain evidence="8">albino</strain>
    </source>
</reference>
<evidence type="ECO:0000313" key="7">
    <source>
        <dbReference type="EMBL" id="QDS70679.1"/>
    </source>
</evidence>
<dbReference type="Gene3D" id="6.10.140.1710">
    <property type="match status" value="1"/>
</dbReference>
<organism evidence="7 8">
    <name type="scientific">Venturia effusa</name>
    <dbReference type="NCBI Taxonomy" id="50376"/>
    <lineage>
        <taxon>Eukaryota</taxon>
        <taxon>Fungi</taxon>
        <taxon>Dikarya</taxon>
        <taxon>Ascomycota</taxon>
        <taxon>Pezizomycotina</taxon>
        <taxon>Dothideomycetes</taxon>
        <taxon>Pleosporomycetidae</taxon>
        <taxon>Venturiales</taxon>
        <taxon>Venturiaceae</taxon>
        <taxon>Venturia</taxon>
    </lineage>
</organism>
<dbReference type="GO" id="GO:0005737">
    <property type="term" value="C:cytoplasm"/>
    <property type="evidence" value="ECO:0007669"/>
    <property type="project" value="TreeGrafter"/>
</dbReference>
<feature type="region of interest" description="Disordered" evidence="4">
    <location>
        <begin position="113"/>
        <end position="138"/>
    </location>
</feature>
<evidence type="ECO:0000256" key="4">
    <source>
        <dbReference type="SAM" id="MobiDB-lite"/>
    </source>
</evidence>
<feature type="compositionally biased region" description="Low complexity" evidence="4">
    <location>
        <begin position="127"/>
        <end position="138"/>
    </location>
</feature>
<dbReference type="EMBL" id="CP042189">
    <property type="protein sequence ID" value="QDS70679.1"/>
    <property type="molecule type" value="Genomic_DNA"/>
</dbReference>
<dbReference type="Pfam" id="PF18265">
    <property type="entry name" value="Nas2_N"/>
    <property type="match status" value="1"/>
</dbReference>
<dbReference type="Proteomes" id="UP000316270">
    <property type="component" value="Chromosome 5"/>
</dbReference>
<feature type="domain" description="PDZ" evidence="5">
    <location>
        <begin position="144"/>
        <end position="190"/>
    </location>
</feature>
<keyword evidence="8" id="KW-1185">Reference proteome</keyword>
<dbReference type="Gene3D" id="2.30.42.10">
    <property type="match status" value="1"/>
</dbReference>
<evidence type="ECO:0000256" key="1">
    <source>
        <dbReference type="ARBA" id="ARBA00005256"/>
    </source>
</evidence>
<keyword evidence="2" id="KW-0143">Chaperone</keyword>
<evidence type="ECO:0000256" key="3">
    <source>
        <dbReference type="ARBA" id="ARBA00068021"/>
    </source>
</evidence>
<proteinExistence type="inferred from homology"/>
<protein>
    <recommendedName>
        <fullName evidence="3">Probable 26S proteasome regulatory subunit p27</fullName>
    </recommendedName>
</protein>
<dbReference type="InterPro" id="IPR035269">
    <property type="entry name" value="PSMD9"/>
</dbReference>
<dbReference type="OrthoDB" id="72325at2759"/>
<name>A0A517L4Y8_9PEZI</name>
<dbReference type="STRING" id="50376.A0A517L4Y8"/>
<sequence length="244" mass="26083">MDDIHTPSVASGLTTNGHSNGIATDRLSFNELMAEKARLEGELTALGAVLESHGVTMQTGLTTFDGFPRADIDVPQIRTTRARIIHLRNDYKALMSRLEVVIQTRFAEMASEPAPAASFSTPVPLRSSTSQSAQATTSTPFARVNTVVPGSPAADSGLQIGDEVTHFGSATWLNHDKLSKVAEIVAQSEGVSYSTASYEDDTNAPFQRPIAVSILRDSASQQLTLTPRSNWGGRGMLGCQLLPL</sequence>
<evidence type="ECO:0000256" key="2">
    <source>
        <dbReference type="ARBA" id="ARBA00023186"/>
    </source>
</evidence>
<dbReference type="PANTHER" id="PTHR12651">
    <property type="entry name" value="26S PROTEASOME NON-ATPASE REGULATORY SUBUNIT 9"/>
    <property type="match status" value="1"/>
</dbReference>
<dbReference type="PANTHER" id="PTHR12651:SF1">
    <property type="entry name" value="26S PROTEASOME NON-ATPASE REGULATORY SUBUNIT 9"/>
    <property type="match status" value="1"/>
</dbReference>
<dbReference type="InterPro" id="IPR040815">
    <property type="entry name" value="Nas2_N"/>
</dbReference>
<dbReference type="FunFam" id="2.30.42.10:FF:000107">
    <property type="entry name" value="26S proteasome non-ATPase regulatory subunit 9"/>
    <property type="match status" value="1"/>
</dbReference>
<dbReference type="GO" id="GO:0070682">
    <property type="term" value="P:proteasome regulatory particle assembly"/>
    <property type="evidence" value="ECO:0007669"/>
    <property type="project" value="InterPro"/>
</dbReference>
<evidence type="ECO:0000313" key="8">
    <source>
        <dbReference type="Proteomes" id="UP000316270"/>
    </source>
</evidence>
<dbReference type="GO" id="GO:0005634">
    <property type="term" value="C:nucleus"/>
    <property type="evidence" value="ECO:0007669"/>
    <property type="project" value="TreeGrafter"/>
</dbReference>
<gene>
    <name evidence="7" type="ORF">FKW77_001328</name>
</gene>
<comment type="similarity">
    <text evidence="1">Belongs to the proteasome subunit p27 family.</text>
</comment>
<dbReference type="Pfam" id="PF17820">
    <property type="entry name" value="PDZ_6"/>
    <property type="match status" value="1"/>
</dbReference>
<evidence type="ECO:0000259" key="5">
    <source>
        <dbReference type="Pfam" id="PF17820"/>
    </source>
</evidence>
<dbReference type="InterPro" id="IPR041489">
    <property type="entry name" value="PDZ_6"/>
</dbReference>